<proteinExistence type="predicted"/>
<feature type="region of interest" description="Disordered" evidence="1">
    <location>
        <begin position="1"/>
        <end position="49"/>
    </location>
</feature>
<protein>
    <submittedName>
        <fullName evidence="2">Uncharacterized protein</fullName>
    </submittedName>
</protein>
<evidence type="ECO:0000313" key="2">
    <source>
        <dbReference type="EMBL" id="CAF4108002.1"/>
    </source>
</evidence>
<gene>
    <name evidence="2" type="ORF">KXQ929_LOCUS34916</name>
</gene>
<feature type="non-terminal residue" evidence="2">
    <location>
        <position position="110"/>
    </location>
</feature>
<dbReference type="EMBL" id="CAJOBB010004907">
    <property type="protein sequence ID" value="CAF4108002.1"/>
    <property type="molecule type" value="Genomic_DNA"/>
</dbReference>
<name>A0A819VF41_9BILA</name>
<reference evidence="2" key="1">
    <citation type="submission" date="2021-02" db="EMBL/GenBank/DDBJ databases">
        <authorList>
            <person name="Nowell W R."/>
        </authorList>
    </citation>
    <scope>NUCLEOTIDE SEQUENCE</scope>
</reference>
<evidence type="ECO:0000256" key="1">
    <source>
        <dbReference type="SAM" id="MobiDB-lite"/>
    </source>
</evidence>
<dbReference type="Proteomes" id="UP000663868">
    <property type="component" value="Unassembled WGS sequence"/>
</dbReference>
<accession>A0A819VF41</accession>
<organism evidence="2 3">
    <name type="scientific">Adineta steineri</name>
    <dbReference type="NCBI Taxonomy" id="433720"/>
    <lineage>
        <taxon>Eukaryota</taxon>
        <taxon>Metazoa</taxon>
        <taxon>Spiralia</taxon>
        <taxon>Gnathifera</taxon>
        <taxon>Rotifera</taxon>
        <taxon>Eurotatoria</taxon>
        <taxon>Bdelloidea</taxon>
        <taxon>Adinetida</taxon>
        <taxon>Adinetidae</taxon>
        <taxon>Adineta</taxon>
    </lineage>
</organism>
<evidence type="ECO:0000313" key="3">
    <source>
        <dbReference type="Proteomes" id="UP000663868"/>
    </source>
</evidence>
<dbReference type="AlphaFoldDB" id="A0A819VF41"/>
<comment type="caution">
    <text evidence="2">The sequence shown here is derived from an EMBL/GenBank/DDBJ whole genome shotgun (WGS) entry which is preliminary data.</text>
</comment>
<sequence length="110" mass="12337">MMSFACLKPADTSSDMVHTTMPMPSRSQASTNGNHRDQRVDSKPAMKYNTYGTDTFPSLKDGKVTMGTSTVQTMVPDTKYKIDGFPVYIKSEKPKLDIPVIDSFYTDRTR</sequence>
<feature type="compositionally biased region" description="Basic and acidic residues" evidence="1">
    <location>
        <begin position="34"/>
        <end position="44"/>
    </location>
</feature>